<comment type="similarity">
    <text evidence="1">Belongs to the universal stress protein A family.</text>
</comment>
<dbReference type="OrthoDB" id="5564966at2"/>
<dbReference type="AlphaFoldDB" id="A0A086Y3A4"/>
<dbReference type="Proteomes" id="UP000028826">
    <property type="component" value="Unassembled WGS sequence"/>
</dbReference>
<dbReference type="InterPro" id="IPR006016">
    <property type="entry name" value="UspA"/>
</dbReference>
<dbReference type="SUPFAM" id="SSF52402">
    <property type="entry name" value="Adenine nucleotide alpha hydrolases-like"/>
    <property type="match status" value="2"/>
</dbReference>
<dbReference type="eggNOG" id="COG0589">
    <property type="taxonomic scope" value="Bacteria"/>
</dbReference>
<dbReference type="Gene3D" id="3.40.50.12370">
    <property type="match status" value="1"/>
</dbReference>
<proteinExistence type="inferred from homology"/>
<organism evidence="3 4">
    <name type="scientific">Haematobacter massiliensis</name>
    <dbReference type="NCBI Taxonomy" id="195105"/>
    <lineage>
        <taxon>Bacteria</taxon>
        <taxon>Pseudomonadati</taxon>
        <taxon>Pseudomonadota</taxon>
        <taxon>Alphaproteobacteria</taxon>
        <taxon>Rhodobacterales</taxon>
        <taxon>Paracoccaceae</taxon>
        <taxon>Haematobacter</taxon>
    </lineage>
</organism>
<name>A0A086Y3A4_9RHOB</name>
<dbReference type="RefSeq" id="WP_035711742.1">
    <property type="nucleotide sequence ID" value="NZ_CP035513.1"/>
</dbReference>
<reference evidence="3 4" key="1">
    <citation type="submission" date="2014-03" db="EMBL/GenBank/DDBJ databases">
        <title>Genome of Haematobacter massiliensis CCUG 47968.</title>
        <authorList>
            <person name="Wang D."/>
            <person name="Wang G."/>
        </authorList>
    </citation>
    <scope>NUCLEOTIDE SEQUENCE [LARGE SCALE GENOMIC DNA]</scope>
    <source>
        <strain evidence="3 4">CCUG 47968</strain>
    </source>
</reference>
<sequence length="292" mass="30534">MMLLVGLSADDGGREALELAGIMARASGGRMVVCTIAAEGWTTPSSARVDYEYARFLREHAERTQEAARALLPEGLEAEFVTRTAPSAAKGLLATAGDIGADYVVLGSAASAPPGRFAEGPTATEVLHGAGVPVALAPRGGLAPGVALRRVSCAVPATEAAQSIAERAGSVAAALSLPLRVLTFVTRGNQMYPTGAGYHAEHLVSGEFRRHAEALHASIRERWTSPVPLETRIGSGAGWQEALDNVGWEETELLVIGSSVYGPLLKVFIGSNSGRLVRLAPVPRVVLPRWIA</sequence>
<evidence type="ECO:0000313" key="3">
    <source>
        <dbReference type="EMBL" id="KFI28754.1"/>
    </source>
</evidence>
<keyword evidence="4" id="KW-1185">Reference proteome</keyword>
<dbReference type="Pfam" id="PF00582">
    <property type="entry name" value="Usp"/>
    <property type="match status" value="2"/>
</dbReference>
<dbReference type="PANTHER" id="PTHR46268">
    <property type="entry name" value="STRESS RESPONSE PROTEIN NHAX"/>
    <property type="match status" value="1"/>
</dbReference>
<comment type="caution">
    <text evidence="3">The sequence shown here is derived from an EMBL/GenBank/DDBJ whole genome shotgun (WGS) entry which is preliminary data.</text>
</comment>
<feature type="domain" description="UspA" evidence="2">
    <location>
        <begin position="3"/>
        <end position="137"/>
    </location>
</feature>
<dbReference type="CDD" id="cd00293">
    <property type="entry name" value="USP-like"/>
    <property type="match status" value="2"/>
</dbReference>
<dbReference type="EMBL" id="JGYG01000007">
    <property type="protein sequence ID" value="KFI28754.1"/>
    <property type="molecule type" value="Genomic_DNA"/>
</dbReference>
<accession>A0A086Y3A4</accession>
<dbReference type="PANTHER" id="PTHR46268:SF6">
    <property type="entry name" value="UNIVERSAL STRESS PROTEIN UP12"/>
    <property type="match status" value="1"/>
</dbReference>
<evidence type="ECO:0000313" key="4">
    <source>
        <dbReference type="Proteomes" id="UP000028826"/>
    </source>
</evidence>
<protein>
    <recommendedName>
        <fullName evidence="2">UspA domain-containing protein</fullName>
    </recommendedName>
</protein>
<evidence type="ECO:0000256" key="1">
    <source>
        <dbReference type="ARBA" id="ARBA00008791"/>
    </source>
</evidence>
<dbReference type="STRING" id="195105.CN97_18425"/>
<feature type="domain" description="UspA" evidence="2">
    <location>
        <begin position="149"/>
        <end position="287"/>
    </location>
</feature>
<evidence type="ECO:0000259" key="2">
    <source>
        <dbReference type="Pfam" id="PF00582"/>
    </source>
</evidence>
<gene>
    <name evidence="3" type="ORF">CN97_18425</name>
</gene>